<feature type="region of interest" description="Disordered" evidence="8">
    <location>
        <begin position="816"/>
        <end position="847"/>
    </location>
</feature>
<evidence type="ECO:0000256" key="7">
    <source>
        <dbReference type="RuleBase" id="RU000405"/>
    </source>
</evidence>
<feature type="region of interest" description="Disordered" evidence="8">
    <location>
        <begin position="1263"/>
        <end position="1291"/>
    </location>
</feature>
<feature type="compositionally biased region" description="Low complexity" evidence="8">
    <location>
        <begin position="360"/>
        <end position="374"/>
    </location>
</feature>
<dbReference type="Proteomes" id="UP001165090">
    <property type="component" value="Unassembled WGS sequence"/>
</dbReference>
<feature type="compositionally biased region" description="Gly residues" evidence="8">
    <location>
        <begin position="552"/>
        <end position="571"/>
    </location>
</feature>
<comment type="caution">
    <text evidence="10">The sequence shown here is derived from an EMBL/GenBank/DDBJ whole genome shotgun (WGS) entry which is preliminary data.</text>
</comment>
<dbReference type="PROSITE" id="PS50125">
    <property type="entry name" value="GUANYLATE_CYCLASE_2"/>
    <property type="match status" value="1"/>
</dbReference>
<evidence type="ECO:0000256" key="6">
    <source>
        <dbReference type="ARBA" id="ARBA00023239"/>
    </source>
</evidence>
<feature type="compositionally biased region" description="Low complexity" evidence="8">
    <location>
        <begin position="294"/>
        <end position="319"/>
    </location>
</feature>
<evidence type="ECO:0000256" key="8">
    <source>
        <dbReference type="SAM" id="MobiDB-lite"/>
    </source>
</evidence>
<keyword evidence="2" id="KW-0812">Transmembrane</keyword>
<feature type="region of interest" description="Disordered" evidence="8">
    <location>
        <begin position="743"/>
        <end position="791"/>
    </location>
</feature>
<dbReference type="Pfam" id="PF00211">
    <property type="entry name" value="Guanylate_cyc"/>
    <property type="match status" value="1"/>
</dbReference>
<keyword evidence="4" id="KW-1133">Transmembrane helix</keyword>
<keyword evidence="11" id="KW-1185">Reference proteome</keyword>
<evidence type="ECO:0000313" key="11">
    <source>
        <dbReference type="Proteomes" id="UP001165090"/>
    </source>
</evidence>
<feature type="compositionally biased region" description="Low complexity" evidence="8">
    <location>
        <begin position="829"/>
        <end position="843"/>
    </location>
</feature>
<keyword evidence="3" id="KW-0547">Nucleotide-binding</keyword>
<evidence type="ECO:0000256" key="3">
    <source>
        <dbReference type="ARBA" id="ARBA00022741"/>
    </source>
</evidence>
<sequence length="1699" mass="171060">MLPEVRRCEMDNRDRLLVEACGLEVLLGVFDRDGNALALNDAARPFFTGKYTGGCPHVGAPSASGISDSAATDVLPATDSCCLARFFRLEPQAYTDLHAAIHRGEANFSIVLPVPVPVPEPAAVTPPQPPLSPPTSPPPAPSFTIGVPSEMRRGMAASSPRPNTVSKRQPPPLPLPPEEGQDGVLHAWLLSAGEDRSYGHNHAGGNFGCRVVSIGRASGSGVGGTDSDIGGGSTPPGVTENVESPPASRVVQRPLRLPRSSADGNASGSWADEDTSSDSEGPLPLSPLLPLLPTPSSLFPPTHQQPWQHQAPQQLRPQQTQHAFPIASFPIAVPGAPPILEFPSELPLAAHIAHGSRISLSSSSSSAAPSQSTSLHTRAQSGVSSAGGWRLLTPALSRKWPRAPDGAEGGSPGGADSGSDYPQAPATPSNEAQTAGAADAQTFSAEAKSAASDVESEVEAAYHEAGLGDEGGVEMFGVAEDGGGGASGGEGRLLGVGGGQVGGGGQAAADSEVGEKDEVILIGGGECGNGDSGGGGSSSGVGEESSQAAAAAGGGGGGGGGGRGGGGGGGGGADVVSVVTAAVGHDDVAIGDVASAVSDDVMESGRPPGTTTWDGADESGSCSIIMQQELKRGMPPLPPLGPPPQPYSAPLSRHREGSATHDGVLPLLSASGGKEQGGVRSPFLADVGMLPAVLPTVQRRASECLQPLSGSCAAGGPHTTSAKCHNHHYNHHRHHNYRVHNHHSLADPNQHNSHQRSEPSPPSPPVCYTKCPSSGSTQPPMYGKNNRGPRRCTTRERLLNLLSSLDSDAVISAAASDGGPYTGSPGILSSSSNRPNGNAAGGNEAAGGLGCTTATMRDCSTSYVNRDRDRPDSSDRDSMDEVCGATCYCCDGSGRAQVCARRWGKTSPPTATATATATASDALRWASPSSCRSLDARNHTTHRFDGELSPGSPYSAVQCSQDGDLLLTHGSPQQTPGLLAGCGAAAIAHSAMRWSGAAAAATSTQWQPPPSHVSYMWFQVHIKVKKLPAEEVMAAVRQGGAMAAAAATTTTRITTAAAQGDTEDPASFPNATAAGGAGTCAVSVPVPSIEAGYSAAAARNGSPGAGSGAADASAGACTSAASAYTLGASAAATAVHAAATSHGPSSAATATATAGESATAGTALGGSAAAASEVVLLLSATDVSEWVDSQERLEGLLQEEHKVLEAIFPRHVIEHVARKALTRPPSSTFRPATCETNIAFSYSGAAAATSTAAAAATATRSKGFYSSSRSGGGEEAHTPNRPPTVPAAATVRSAAAHGPYASSGFPSDCMGCSTGTNTVPSVTSSGAAYLEHPGVPGGSHGIGAGGGGRGLAAEAAVAMACSGPMSLPNADGGCSGAGIAGDAAGCGGFLLPLATAHRCVTVLFADIVGFTTMCNCLEPLEVMNFLNGLYTRFDSLCDIYGVYKVETIGDCFMAVGGLITVDGEGFKAVRGDGSEDGLHALKVMSFAKAMLREVAALVMPHNGSPLRLRVGLHSGPITAGIVGSKMPRFCLFGDTVNTASRMESTCEPGAIHVSAATRELLPEEHWVATGGVQVKGKGEMQTYLWRLPPPLSECSSFGMGQLLSTRMSAASRVSSFQTLPPAGSAPPPGCASSWMAADGTGKSMESALPFEPLPEAASAPLPGSSSSPPLPSPPRALLPSPASRVGSGTCAVCWSAGIA</sequence>
<dbReference type="PANTHER" id="PTHR11920:SF335">
    <property type="entry name" value="GUANYLATE CYCLASE"/>
    <property type="match status" value="1"/>
</dbReference>
<feature type="region of interest" description="Disordered" evidence="8">
    <location>
        <begin position="1653"/>
        <end position="1687"/>
    </location>
</feature>
<dbReference type="InterPro" id="IPR018297">
    <property type="entry name" value="A/G_cyclase_CS"/>
</dbReference>
<dbReference type="InterPro" id="IPR001054">
    <property type="entry name" value="A/G_cyclase"/>
</dbReference>
<feature type="compositionally biased region" description="Gly residues" evidence="8">
    <location>
        <begin position="524"/>
        <end position="539"/>
    </location>
</feature>
<dbReference type="SMART" id="SM00044">
    <property type="entry name" value="CYCc"/>
    <property type="match status" value="1"/>
</dbReference>
<evidence type="ECO:0000256" key="5">
    <source>
        <dbReference type="ARBA" id="ARBA00023136"/>
    </source>
</evidence>
<feature type="compositionally biased region" description="Low complexity" evidence="8">
    <location>
        <begin position="444"/>
        <end position="453"/>
    </location>
</feature>
<feature type="compositionally biased region" description="Pro residues" evidence="8">
    <location>
        <begin position="122"/>
        <end position="141"/>
    </location>
</feature>
<organism evidence="10 11">
    <name type="scientific">Volvox africanus</name>
    <dbReference type="NCBI Taxonomy" id="51714"/>
    <lineage>
        <taxon>Eukaryota</taxon>
        <taxon>Viridiplantae</taxon>
        <taxon>Chlorophyta</taxon>
        <taxon>core chlorophytes</taxon>
        <taxon>Chlorophyceae</taxon>
        <taxon>CS clade</taxon>
        <taxon>Chlamydomonadales</taxon>
        <taxon>Volvocaceae</taxon>
        <taxon>Volvox</taxon>
    </lineage>
</organism>
<feature type="region of interest" description="Disordered" evidence="8">
    <location>
        <begin position="122"/>
        <end position="181"/>
    </location>
</feature>
<name>A0ABQ5SEE4_9CHLO</name>
<feature type="compositionally biased region" description="Polar residues" evidence="8">
    <location>
        <begin position="375"/>
        <end position="384"/>
    </location>
</feature>
<comment type="similarity">
    <text evidence="7">Belongs to the adenylyl cyclase class-4/guanylyl cyclase family.</text>
</comment>
<feature type="region of interest" description="Disordered" evidence="8">
    <location>
        <begin position="636"/>
        <end position="659"/>
    </location>
</feature>
<evidence type="ECO:0000313" key="10">
    <source>
        <dbReference type="EMBL" id="GLI68295.1"/>
    </source>
</evidence>
<feature type="compositionally biased region" description="Pro residues" evidence="8">
    <location>
        <begin position="284"/>
        <end position="293"/>
    </location>
</feature>
<dbReference type="PROSITE" id="PS00452">
    <property type="entry name" value="GUANYLATE_CYCLASE_1"/>
    <property type="match status" value="1"/>
</dbReference>
<feature type="region of interest" description="Disordered" evidence="8">
    <location>
        <begin position="218"/>
        <end position="319"/>
    </location>
</feature>
<feature type="compositionally biased region" description="Gly residues" evidence="8">
    <location>
        <begin position="407"/>
        <end position="416"/>
    </location>
</feature>
<feature type="region of interest" description="Disordered" evidence="8">
    <location>
        <begin position="600"/>
        <end position="619"/>
    </location>
</feature>
<reference evidence="10 11" key="1">
    <citation type="journal article" date="2023" name="IScience">
        <title>Expanded male sex-determining region conserved during the evolution of homothallism in the green alga Volvox.</title>
        <authorList>
            <person name="Yamamoto K."/>
            <person name="Matsuzaki R."/>
            <person name="Mahakham W."/>
            <person name="Heman W."/>
            <person name="Sekimoto H."/>
            <person name="Kawachi M."/>
            <person name="Minakuchi Y."/>
            <person name="Toyoda A."/>
            <person name="Nozaki H."/>
        </authorList>
    </citation>
    <scope>NUCLEOTIDE SEQUENCE [LARGE SCALE GENOMIC DNA]</scope>
    <source>
        <strain evidence="10 11">NIES-4468</strain>
    </source>
</reference>
<feature type="region of interest" description="Disordered" evidence="8">
    <location>
        <begin position="360"/>
        <end position="460"/>
    </location>
</feature>
<accession>A0ABQ5SEE4</accession>
<evidence type="ECO:0000256" key="1">
    <source>
        <dbReference type="ARBA" id="ARBA00004370"/>
    </source>
</evidence>
<evidence type="ECO:0000256" key="2">
    <source>
        <dbReference type="ARBA" id="ARBA00022692"/>
    </source>
</evidence>
<feature type="region of interest" description="Disordered" evidence="8">
    <location>
        <begin position="1618"/>
        <end position="1637"/>
    </location>
</feature>
<gene>
    <name evidence="10" type="ORF">VaNZ11_012656</name>
</gene>
<dbReference type="PANTHER" id="PTHR11920">
    <property type="entry name" value="GUANYLYL CYCLASE"/>
    <property type="match status" value="1"/>
</dbReference>
<evidence type="ECO:0000256" key="4">
    <source>
        <dbReference type="ARBA" id="ARBA00022989"/>
    </source>
</evidence>
<proteinExistence type="inferred from homology"/>
<feature type="compositionally biased region" description="Low complexity" evidence="8">
    <location>
        <begin position="1653"/>
        <end position="1667"/>
    </location>
</feature>
<dbReference type="InterPro" id="IPR050401">
    <property type="entry name" value="Cyclic_nucleotide_synthase"/>
</dbReference>
<dbReference type="CDD" id="cd07302">
    <property type="entry name" value="CHD"/>
    <property type="match status" value="1"/>
</dbReference>
<keyword evidence="5" id="KW-0472">Membrane</keyword>
<feature type="compositionally biased region" description="Pro residues" evidence="8">
    <location>
        <begin position="636"/>
        <end position="647"/>
    </location>
</feature>
<keyword evidence="6 7" id="KW-0456">Lyase</keyword>
<dbReference type="InterPro" id="IPR029787">
    <property type="entry name" value="Nucleotide_cyclase"/>
</dbReference>
<evidence type="ECO:0000259" key="9">
    <source>
        <dbReference type="PROSITE" id="PS50125"/>
    </source>
</evidence>
<comment type="subcellular location">
    <subcellularLocation>
        <location evidence="1">Membrane</location>
    </subcellularLocation>
</comment>
<feature type="region of interest" description="Disordered" evidence="8">
    <location>
        <begin position="524"/>
        <end position="571"/>
    </location>
</feature>
<feature type="compositionally biased region" description="Low complexity" evidence="8">
    <location>
        <begin position="540"/>
        <end position="551"/>
    </location>
</feature>
<feature type="domain" description="Guanylate cyclase" evidence="9">
    <location>
        <begin position="1401"/>
        <end position="1543"/>
    </location>
</feature>
<dbReference type="EMBL" id="BSDZ01000079">
    <property type="protein sequence ID" value="GLI68295.1"/>
    <property type="molecule type" value="Genomic_DNA"/>
</dbReference>
<feature type="compositionally biased region" description="Gly residues" evidence="8">
    <location>
        <begin position="218"/>
        <end position="234"/>
    </location>
</feature>
<dbReference type="Gene3D" id="3.30.70.1230">
    <property type="entry name" value="Nucleotide cyclase"/>
    <property type="match status" value="1"/>
</dbReference>
<protein>
    <recommendedName>
        <fullName evidence="9">Guanylate cyclase domain-containing protein</fullName>
    </recommendedName>
</protein>
<dbReference type="SUPFAM" id="SSF55073">
    <property type="entry name" value="Nucleotide cyclase"/>
    <property type="match status" value="1"/>
</dbReference>